<proteinExistence type="predicted"/>
<feature type="region of interest" description="Disordered" evidence="1">
    <location>
        <begin position="550"/>
        <end position="600"/>
    </location>
</feature>
<evidence type="ECO:0000259" key="2">
    <source>
        <dbReference type="Pfam" id="PF23394"/>
    </source>
</evidence>
<sequence length="875" mass="96955">MNDNDLPVLQYARHSGLSRDYTADSVFDQLVVPPVDLDFVHHHLFDNGKLPEILQQHVLPIPSSERLSISSSGATFLRDIVKSSLEVVLDKEPNLRQCRNFKLEQPILRSDDKLDLQLFSIKAHSSHIDLNSVVRSVPQESLQHERSLDWRLLDRSLADETAKRASSEKLQITDGSLAFLKDAIKPLAPAVPDTILQYVRKSAVRMSSPILPLSPTLSPTLLDEDDYDIPFTSTPEDPADLALRAVEKAVNGDEALLPFNGEPIESALTSGYFPTSTDNAELYAPQSPLKRPRPEDFRLDTPLLPAGSSSPPFKKVRFDEVVSKDDPMLQFSQLSDSAVDFEKVFNDFVDLAQPAINAIENEQLQEADTTKRMFVPSLLPHCPVAPWDVQYRSHCVTTTLPWPLLSDLKNSLDASEIRWSHNAASHKLQWIPIPHLGQQDLIKDDLPGDELIEYMASLTVSDVSLDGYFWKPEGLRILDNTYQDDDDLESAPFDPQELEISTLVQEKRRRPNSPLLMDTLRRRALQTLQQPLPSLGANNGLNSFFHLQTGQRDERPASRSNGTGQLTNRPKTSTPLISPSLARPPYSPEVSPLPTHPRPSIDLNTAPSHIIISTTLLSSRNLTNLIRTQMYTTTFLERDLDAHEEADLLPTPSTGIILTTLQQIKQRPLPGSGSQHNTVHSRILSLSSRYEHLIVLVSEGLPPSTSDTAARSHGLDGSDAAALNGLTNLGANLNCTIEIVFVPGGEAELAHWAVAKTCQISRASVLSSELASRLGDETVQEVWLREVGLNAFAAAVVVASGTQSMSGTARFVMMSIEERKRMWEPLLGDQLSARVSSVLDQRWIAAEPMEMSSVVEGMLDGDDMLLDDEGEMMLY</sequence>
<dbReference type="Pfam" id="PF23395">
    <property type="entry name" value="SAM_6"/>
    <property type="match status" value="1"/>
</dbReference>
<protein>
    <submittedName>
        <fullName evidence="4">Uncharacterized protein</fullName>
    </submittedName>
</protein>
<evidence type="ECO:0000313" key="4">
    <source>
        <dbReference type="EMBL" id="KAG8628016.1"/>
    </source>
</evidence>
<comment type="caution">
    <text evidence="4">The sequence shown here is derived from an EMBL/GenBank/DDBJ whole genome shotgun (WGS) entry which is preliminary data.</text>
</comment>
<dbReference type="EMBL" id="JAESVG020000004">
    <property type="protein sequence ID" value="KAG8628016.1"/>
    <property type="molecule type" value="Genomic_DNA"/>
</dbReference>
<evidence type="ECO:0000256" key="1">
    <source>
        <dbReference type="SAM" id="MobiDB-lite"/>
    </source>
</evidence>
<keyword evidence="5" id="KW-1185">Reference proteome</keyword>
<dbReference type="Proteomes" id="UP000809789">
    <property type="component" value="Unassembled WGS sequence"/>
</dbReference>
<accession>A0A8K0L184</accession>
<feature type="compositionally biased region" description="Polar residues" evidence="1">
    <location>
        <begin position="558"/>
        <end position="577"/>
    </location>
</feature>
<dbReference type="Pfam" id="PF23394">
    <property type="entry name" value="DUF7102"/>
    <property type="match status" value="1"/>
</dbReference>
<name>A0A8K0L184_9PEZI</name>
<dbReference type="InterPro" id="IPR055528">
    <property type="entry name" value="DUF7102"/>
</dbReference>
<dbReference type="AlphaFoldDB" id="A0A8K0L184"/>
<feature type="domain" description="DUF7102" evidence="2">
    <location>
        <begin position="609"/>
        <end position="760"/>
    </location>
</feature>
<dbReference type="OrthoDB" id="3647246at2759"/>
<evidence type="ECO:0000313" key="5">
    <source>
        <dbReference type="Proteomes" id="UP000809789"/>
    </source>
</evidence>
<gene>
    <name evidence="4" type="ORF">KVT40_003889</name>
</gene>
<organism evidence="4 5">
    <name type="scientific">Elsinoe batatas</name>
    <dbReference type="NCBI Taxonomy" id="2601811"/>
    <lineage>
        <taxon>Eukaryota</taxon>
        <taxon>Fungi</taxon>
        <taxon>Dikarya</taxon>
        <taxon>Ascomycota</taxon>
        <taxon>Pezizomycotina</taxon>
        <taxon>Dothideomycetes</taxon>
        <taxon>Dothideomycetidae</taxon>
        <taxon>Myriangiales</taxon>
        <taxon>Elsinoaceae</taxon>
        <taxon>Elsinoe</taxon>
    </lineage>
</organism>
<feature type="domain" description="SAM-like" evidence="3">
    <location>
        <begin position="776"/>
        <end position="839"/>
    </location>
</feature>
<evidence type="ECO:0000259" key="3">
    <source>
        <dbReference type="Pfam" id="PF23395"/>
    </source>
</evidence>
<dbReference type="InterPro" id="IPR057559">
    <property type="entry name" value="SAM_6"/>
</dbReference>
<reference evidence="4" key="1">
    <citation type="submission" date="2021-07" db="EMBL/GenBank/DDBJ databases">
        <title>Elsinoe batatas strain:CRI-CJ2 Genome sequencing and assembly.</title>
        <authorList>
            <person name="Huang L."/>
        </authorList>
    </citation>
    <scope>NUCLEOTIDE SEQUENCE</scope>
    <source>
        <strain evidence="4">CRI-CJ2</strain>
    </source>
</reference>